<reference evidence="1 2" key="1">
    <citation type="journal article" date="2016" name="G3 (Bethesda)">
        <title>First Draft Assembly and Annotation of the Genome of a California Endemic Oak Quercus lobata Nee (Fagaceae).</title>
        <authorList>
            <person name="Sork V.L."/>
            <person name="Fitz-Gibbon S.T."/>
            <person name="Puiu D."/>
            <person name="Crepeau M."/>
            <person name="Gugger P.F."/>
            <person name="Sherman R."/>
            <person name="Stevens K."/>
            <person name="Langley C.H."/>
            <person name="Pellegrini M."/>
            <person name="Salzberg S.L."/>
        </authorList>
    </citation>
    <scope>NUCLEOTIDE SEQUENCE [LARGE SCALE GENOMIC DNA]</scope>
    <source>
        <strain evidence="1 2">cv. SW786</strain>
    </source>
</reference>
<protein>
    <submittedName>
        <fullName evidence="1">Uncharacterized protein</fullName>
    </submittedName>
</protein>
<dbReference type="EMBL" id="LRBV02000004">
    <property type="status" value="NOT_ANNOTATED_CDS"/>
    <property type="molecule type" value="Genomic_DNA"/>
</dbReference>
<sequence>MLQRLSSRISKTLNHVCSAYVVPKHSFTALSSQSNLQKLQQRVIPGDFLRWGSLGFCRTSSFATGFSPLQHKPLDSIMDIQRVKDRSPEDIASAWDDNFEDFHQALFSPKYASLRLGSEMPISVGRLTKRRFDTSEMDSVVEMLKRVGGMEPVSLLLLNFKLLKLERNPISLLAYYLPKWLSSKNRGS</sequence>
<dbReference type="InParanoid" id="A0A7N2LHJ4"/>
<dbReference type="Gramene" id="QL04p069158:mrna">
    <property type="protein sequence ID" value="QL04p069158:mrna"/>
    <property type="gene ID" value="QL04p069158"/>
</dbReference>
<evidence type="ECO:0000313" key="1">
    <source>
        <dbReference type="EnsemblPlants" id="QL04p069158:mrna"/>
    </source>
</evidence>
<organism evidence="1 2">
    <name type="scientific">Quercus lobata</name>
    <name type="common">Valley oak</name>
    <dbReference type="NCBI Taxonomy" id="97700"/>
    <lineage>
        <taxon>Eukaryota</taxon>
        <taxon>Viridiplantae</taxon>
        <taxon>Streptophyta</taxon>
        <taxon>Embryophyta</taxon>
        <taxon>Tracheophyta</taxon>
        <taxon>Spermatophyta</taxon>
        <taxon>Magnoliopsida</taxon>
        <taxon>eudicotyledons</taxon>
        <taxon>Gunneridae</taxon>
        <taxon>Pentapetalae</taxon>
        <taxon>rosids</taxon>
        <taxon>fabids</taxon>
        <taxon>Fagales</taxon>
        <taxon>Fagaceae</taxon>
        <taxon>Quercus</taxon>
    </lineage>
</organism>
<accession>A0A7N2LHJ4</accession>
<evidence type="ECO:0000313" key="2">
    <source>
        <dbReference type="Proteomes" id="UP000594261"/>
    </source>
</evidence>
<keyword evidence="2" id="KW-1185">Reference proteome</keyword>
<dbReference type="Proteomes" id="UP000594261">
    <property type="component" value="Chromosome 4"/>
</dbReference>
<reference evidence="1" key="2">
    <citation type="submission" date="2021-01" db="UniProtKB">
        <authorList>
            <consortium name="EnsemblPlants"/>
        </authorList>
    </citation>
    <scope>IDENTIFICATION</scope>
</reference>
<name>A0A7N2LHJ4_QUELO</name>
<dbReference type="EnsemblPlants" id="QL04p069158:mrna">
    <property type="protein sequence ID" value="QL04p069158:mrna"/>
    <property type="gene ID" value="QL04p069158"/>
</dbReference>
<dbReference type="AlphaFoldDB" id="A0A7N2LHJ4"/>
<proteinExistence type="predicted"/>